<keyword evidence="3" id="KW-0645">Protease</keyword>
<name>A0A4S8RL60_9FLAO</name>
<sequence length="821" mass="92913">MTKFLFFLTALFTLAISAQQLKSPSEFLGYELGTEFTRHHEVVDYYEYLAEQAPDRVKLTVYGQTNERRPLLLAYVTSAANMSNLETIRQQHLKDMDGTGTSTKAIVWLSYNVHGNESVSTEASMKTIYELLTSKSSYLENTVVIMDPCINPDGRDRYSNWYNQYKNTPYQVDPNSKEHHEGWWNGRSNHYMFDLNRDWAWLTQIESQQRIEVYNDWLPHVHVDFHEQGVDNPYYFAPAAEPYHEVITDFQRNFQITLGRNHAKYFDANGWFYFTKEVFDLFYPSYGDTYPMYNGAIGMTYEQGGSGRAGLGIITRIGDTLTLKDRIAHHFTTGLSTVEVSSQNADKLNTEFRKFYQNQNFKYKSYVLNGDKDKIDALKTLLEKHRITFGHPSNGLVKGFDYSTGSNGSMATSSNSVVVSTNQPKGTLVKVLFEPNAKLTDSLTYDITAWSLPYAYGLDAIASTSLIDATPANTNKDSVASISVGGPNDQAYAYLFDWNSMKDARFLAELLTKGIRVRKADHPFTLDGKSFERGTLIVTQGDNQHKSDFYTSLLELMSKHQKDFTLANTGFVDSGKDFGSSYVKMISKPKVAILSGGPTSTLRFGEIWHFFEQQLHYPLTVIDDSYAQRVNLDDYNILILPDGRYGNYFDEKQLKRLREWVQKGGKLIAMGDAIGAIDGENGFGIEKKEMDTDSTSNVPSPHENLEREQIKRAITGAIFKTKVDNTHPLAYGYGKDYFTLKLGNASYNYLKNGNAVFLEKTTKPFSGFAGSDAQAQVAESLIYGAENLGSGQVVYMIDNPLFRGFWENGKLFFANALFMVD</sequence>
<comment type="cofactor">
    <cofactor evidence="1">
        <name>Zn(2+)</name>
        <dbReference type="ChEBI" id="CHEBI:29105"/>
    </cofactor>
</comment>
<keyword evidence="11" id="KW-1185">Reference proteome</keyword>
<organism evidence="10 11">
    <name type="scientific">Flagellimonas alvinocaridis</name>
    <dbReference type="NCBI Taxonomy" id="2530200"/>
    <lineage>
        <taxon>Bacteria</taxon>
        <taxon>Pseudomonadati</taxon>
        <taxon>Bacteroidota</taxon>
        <taxon>Flavobacteriia</taxon>
        <taxon>Flavobacteriales</taxon>
        <taxon>Flavobacteriaceae</taxon>
        <taxon>Flagellimonas</taxon>
    </lineage>
</organism>
<evidence type="ECO:0000256" key="4">
    <source>
        <dbReference type="ARBA" id="ARBA00022801"/>
    </source>
</evidence>
<dbReference type="SMART" id="SM00631">
    <property type="entry name" value="Zn_pept"/>
    <property type="match status" value="1"/>
</dbReference>
<evidence type="ECO:0000313" key="11">
    <source>
        <dbReference type="Proteomes" id="UP000310406"/>
    </source>
</evidence>
<accession>A0A4S8RL60</accession>
<dbReference type="Pfam" id="PF00246">
    <property type="entry name" value="Peptidase_M14"/>
    <property type="match status" value="1"/>
</dbReference>
<dbReference type="Proteomes" id="UP000310406">
    <property type="component" value="Unassembled WGS sequence"/>
</dbReference>
<evidence type="ECO:0000259" key="9">
    <source>
        <dbReference type="PROSITE" id="PS52035"/>
    </source>
</evidence>
<keyword evidence="4" id="KW-0378">Hydrolase</keyword>
<keyword evidence="5" id="KW-0862">Zinc</keyword>
<feature type="chain" id="PRO_5020623451" evidence="8">
    <location>
        <begin position="19"/>
        <end position="821"/>
    </location>
</feature>
<dbReference type="Gene3D" id="3.40.630.10">
    <property type="entry name" value="Zn peptidases"/>
    <property type="match status" value="1"/>
</dbReference>
<evidence type="ECO:0000256" key="5">
    <source>
        <dbReference type="ARBA" id="ARBA00022833"/>
    </source>
</evidence>
<dbReference type="PROSITE" id="PS52035">
    <property type="entry name" value="PEPTIDASE_M14"/>
    <property type="match status" value="1"/>
</dbReference>
<dbReference type="InterPro" id="IPR029062">
    <property type="entry name" value="Class_I_gatase-like"/>
</dbReference>
<dbReference type="GO" id="GO:0008270">
    <property type="term" value="F:zinc ion binding"/>
    <property type="evidence" value="ECO:0007669"/>
    <property type="project" value="InterPro"/>
</dbReference>
<dbReference type="Gene3D" id="3.40.50.880">
    <property type="match status" value="1"/>
</dbReference>
<dbReference type="GO" id="GO:0004181">
    <property type="term" value="F:metallocarboxypeptidase activity"/>
    <property type="evidence" value="ECO:0007669"/>
    <property type="project" value="InterPro"/>
</dbReference>
<feature type="domain" description="Peptidase M14" evidence="9">
    <location>
        <begin position="35"/>
        <end position="355"/>
    </location>
</feature>
<comment type="similarity">
    <text evidence="2 7">Belongs to the peptidase M14 family.</text>
</comment>
<protein>
    <submittedName>
        <fullName evidence="10">Zinc carboxypeptidase</fullName>
    </submittedName>
</protein>
<evidence type="ECO:0000313" key="10">
    <source>
        <dbReference type="EMBL" id="THV58770.1"/>
    </source>
</evidence>
<dbReference type="SUPFAM" id="SSF52317">
    <property type="entry name" value="Class I glutamine amidotransferase-like"/>
    <property type="match status" value="1"/>
</dbReference>
<dbReference type="CDD" id="cd01653">
    <property type="entry name" value="GATase1"/>
    <property type="match status" value="1"/>
</dbReference>
<comment type="caution">
    <text evidence="10">The sequence shown here is derived from an EMBL/GenBank/DDBJ whole genome shotgun (WGS) entry which is preliminary data.</text>
</comment>
<keyword evidence="8" id="KW-0732">Signal</keyword>
<dbReference type="PANTHER" id="PTHR11705">
    <property type="entry name" value="PROTEASE FAMILY M14 CARBOXYPEPTIDASE A,B"/>
    <property type="match status" value="1"/>
</dbReference>
<evidence type="ECO:0000256" key="1">
    <source>
        <dbReference type="ARBA" id="ARBA00001947"/>
    </source>
</evidence>
<dbReference type="RefSeq" id="WP_136566848.1">
    <property type="nucleotide sequence ID" value="NZ_SNTZ01000006.1"/>
</dbReference>
<feature type="signal peptide" evidence="8">
    <location>
        <begin position="1"/>
        <end position="18"/>
    </location>
</feature>
<dbReference type="EMBL" id="SNTZ01000006">
    <property type="protein sequence ID" value="THV58770.1"/>
    <property type="molecule type" value="Genomic_DNA"/>
</dbReference>
<dbReference type="GO" id="GO:0006508">
    <property type="term" value="P:proteolysis"/>
    <property type="evidence" value="ECO:0007669"/>
    <property type="project" value="UniProtKB-KW"/>
</dbReference>
<reference evidence="10 11" key="1">
    <citation type="submission" date="2019-03" db="EMBL/GenBank/DDBJ databases">
        <title>Muricauda SCR12 sp.nov, a marine bacterium isolated from Pacific Ocean:the Okinawa trough.</title>
        <authorList>
            <person name="Liu L."/>
        </authorList>
    </citation>
    <scope>NUCLEOTIDE SEQUENCE [LARGE SCALE GENOMIC DNA]</scope>
    <source>
        <strain evidence="10 11">SCR12</strain>
    </source>
</reference>
<dbReference type="SUPFAM" id="SSF53187">
    <property type="entry name" value="Zn-dependent exopeptidases"/>
    <property type="match status" value="1"/>
</dbReference>
<dbReference type="AlphaFoldDB" id="A0A4S8RL60"/>
<keyword evidence="10" id="KW-0121">Carboxypeptidase</keyword>
<keyword evidence="6" id="KW-0482">Metalloprotease</keyword>
<proteinExistence type="inferred from homology"/>
<dbReference type="InterPro" id="IPR000834">
    <property type="entry name" value="Peptidase_M14"/>
</dbReference>
<dbReference type="PANTHER" id="PTHR11705:SF143">
    <property type="entry name" value="SLL0236 PROTEIN"/>
    <property type="match status" value="1"/>
</dbReference>
<evidence type="ECO:0000256" key="6">
    <source>
        <dbReference type="ARBA" id="ARBA00023049"/>
    </source>
</evidence>
<dbReference type="OrthoDB" id="9758209at2"/>
<evidence type="ECO:0000256" key="8">
    <source>
        <dbReference type="SAM" id="SignalP"/>
    </source>
</evidence>
<comment type="caution">
    <text evidence="7">Lacks conserved residue(s) required for the propagation of feature annotation.</text>
</comment>
<evidence type="ECO:0000256" key="3">
    <source>
        <dbReference type="ARBA" id="ARBA00022670"/>
    </source>
</evidence>
<evidence type="ECO:0000256" key="7">
    <source>
        <dbReference type="PROSITE-ProRule" id="PRU01379"/>
    </source>
</evidence>
<evidence type="ECO:0000256" key="2">
    <source>
        <dbReference type="ARBA" id="ARBA00005988"/>
    </source>
</evidence>
<dbReference type="GO" id="GO:0005615">
    <property type="term" value="C:extracellular space"/>
    <property type="evidence" value="ECO:0007669"/>
    <property type="project" value="TreeGrafter"/>
</dbReference>
<dbReference type="CDD" id="cd06238">
    <property type="entry name" value="M14-like"/>
    <property type="match status" value="1"/>
</dbReference>
<gene>
    <name evidence="10" type="ORF">EZV76_12235</name>
</gene>